<reference evidence="1" key="1">
    <citation type="submission" date="2012-09" db="EMBL/GenBank/DDBJ databases">
        <authorList>
            <person name="Martin A.A."/>
        </authorList>
    </citation>
    <scope>NUCLEOTIDE SEQUENCE</scope>
</reference>
<proteinExistence type="predicted"/>
<evidence type="ECO:0000313" key="2">
    <source>
        <dbReference type="WBParaSite" id="ACAC_0000229301-mRNA-1"/>
    </source>
</evidence>
<evidence type="ECO:0000313" key="1">
    <source>
        <dbReference type="Proteomes" id="UP000035642"/>
    </source>
</evidence>
<accession>A0A0K0CXI7</accession>
<dbReference type="WBParaSite" id="ACAC_0000229301-mRNA-1">
    <property type="protein sequence ID" value="ACAC_0000229301-mRNA-1"/>
    <property type="gene ID" value="ACAC_0000229301"/>
</dbReference>
<sequence length="95" mass="11110">MLDFQSREEWGSPLYWQDYVVQMIVVKNSRMTLTTLAIHLTCHEKSPVEAQLFLMDQLDKPYVEDTCDNLDNVGWITKLKRVERDSNVSKCANTK</sequence>
<reference evidence="2" key="2">
    <citation type="submission" date="2017-02" db="UniProtKB">
        <authorList>
            <consortium name="WormBaseParasite"/>
        </authorList>
    </citation>
    <scope>IDENTIFICATION</scope>
</reference>
<keyword evidence="1" id="KW-1185">Reference proteome</keyword>
<name>A0A0K0CXI7_ANGCA</name>
<dbReference type="AlphaFoldDB" id="A0A0K0CXI7"/>
<protein>
    <submittedName>
        <fullName evidence="2">DUF3116 domain-containing protein</fullName>
    </submittedName>
</protein>
<dbReference type="Proteomes" id="UP000035642">
    <property type="component" value="Unassembled WGS sequence"/>
</dbReference>
<organism evidence="1 2">
    <name type="scientific">Angiostrongylus cantonensis</name>
    <name type="common">Rat lungworm</name>
    <dbReference type="NCBI Taxonomy" id="6313"/>
    <lineage>
        <taxon>Eukaryota</taxon>
        <taxon>Metazoa</taxon>
        <taxon>Ecdysozoa</taxon>
        <taxon>Nematoda</taxon>
        <taxon>Chromadorea</taxon>
        <taxon>Rhabditida</taxon>
        <taxon>Rhabditina</taxon>
        <taxon>Rhabditomorpha</taxon>
        <taxon>Strongyloidea</taxon>
        <taxon>Metastrongylidae</taxon>
        <taxon>Angiostrongylus</taxon>
    </lineage>
</organism>